<dbReference type="EMBL" id="BAABGY010000011">
    <property type="protein sequence ID" value="GAA4339262.1"/>
    <property type="molecule type" value="Genomic_DNA"/>
</dbReference>
<feature type="chain" id="PRO_5046456082" evidence="1">
    <location>
        <begin position="25"/>
        <end position="403"/>
    </location>
</feature>
<dbReference type="Pfam" id="PF07396">
    <property type="entry name" value="Porin_O_P"/>
    <property type="match status" value="1"/>
</dbReference>
<feature type="signal peptide" evidence="1">
    <location>
        <begin position="1"/>
        <end position="24"/>
    </location>
</feature>
<keyword evidence="1" id="KW-0732">Signal</keyword>
<dbReference type="Gene3D" id="2.40.160.10">
    <property type="entry name" value="Porin"/>
    <property type="match status" value="1"/>
</dbReference>
<evidence type="ECO:0000256" key="1">
    <source>
        <dbReference type="SAM" id="SignalP"/>
    </source>
</evidence>
<organism evidence="2 3">
    <name type="scientific">Flaviaesturariibacter amylovorans</name>
    <dbReference type="NCBI Taxonomy" id="1084520"/>
    <lineage>
        <taxon>Bacteria</taxon>
        <taxon>Pseudomonadati</taxon>
        <taxon>Bacteroidota</taxon>
        <taxon>Chitinophagia</taxon>
        <taxon>Chitinophagales</taxon>
        <taxon>Chitinophagaceae</taxon>
        <taxon>Flaviaestuariibacter</taxon>
    </lineage>
</organism>
<protein>
    <submittedName>
        <fullName evidence="2">OprO/OprP family phosphate-selective porin</fullName>
    </submittedName>
</protein>
<reference evidence="3" key="1">
    <citation type="journal article" date="2019" name="Int. J. Syst. Evol. Microbiol.">
        <title>The Global Catalogue of Microorganisms (GCM) 10K type strain sequencing project: providing services to taxonomists for standard genome sequencing and annotation.</title>
        <authorList>
            <consortium name="The Broad Institute Genomics Platform"/>
            <consortium name="The Broad Institute Genome Sequencing Center for Infectious Disease"/>
            <person name="Wu L."/>
            <person name="Ma J."/>
        </authorList>
    </citation>
    <scope>NUCLEOTIDE SEQUENCE [LARGE SCALE GENOMIC DNA]</scope>
    <source>
        <strain evidence="3">JCM 17919</strain>
    </source>
</reference>
<evidence type="ECO:0000313" key="3">
    <source>
        <dbReference type="Proteomes" id="UP001501725"/>
    </source>
</evidence>
<keyword evidence="3" id="KW-1185">Reference proteome</keyword>
<comment type="caution">
    <text evidence="2">The sequence shown here is derived from an EMBL/GenBank/DDBJ whole genome shotgun (WGS) entry which is preliminary data.</text>
</comment>
<sequence>MNKLLRTLGCTLGLVASTVLPATAQKDSAAGQKPSKWFDKISIRGYMQVRYNRLLETNPQLKCDQCDRSIGEDGGLFVRRMRVIIFGQVSERVYFYVQPDFASSVGTTQHIGQIRDMYIDLGLDKKNEYRLRLGQSKIPFGFENMQSSQNRMPLDRADALNSALSNERDLAALFYWAPRKIRDRFSELVSEGYKGSGDYGVVGFGVFNGQTANRPEQNDQLHVVGRVAYPFAVGNQIIEPALQAYTGRYVVTADQLSAGVKVRPGGEYTDERVAATFVLYPRPFGIHAEYNVGRGPEFNPVTDSIETRRLEGGYVTLHYMLKAGKQFFFPFVRGQYYSGGKKFETDARSYTVRDLEIGLEWQPMKNFEFVAEYMISDRRFEDFRKQHNRQRGNLLRLQAQLNF</sequence>
<dbReference type="Proteomes" id="UP001501725">
    <property type="component" value="Unassembled WGS sequence"/>
</dbReference>
<name>A0ABP8HI49_9BACT</name>
<gene>
    <name evidence="2" type="ORF">GCM10023184_36230</name>
</gene>
<evidence type="ECO:0000313" key="2">
    <source>
        <dbReference type="EMBL" id="GAA4339262.1"/>
    </source>
</evidence>
<dbReference type="InterPro" id="IPR010870">
    <property type="entry name" value="Porin_O/P"/>
</dbReference>
<proteinExistence type="predicted"/>
<accession>A0ABP8HI49</accession>
<dbReference type="RefSeq" id="WP_345257234.1">
    <property type="nucleotide sequence ID" value="NZ_BAABGY010000011.1"/>
</dbReference>
<dbReference type="InterPro" id="IPR023614">
    <property type="entry name" value="Porin_dom_sf"/>
</dbReference>
<dbReference type="SUPFAM" id="SSF56935">
    <property type="entry name" value="Porins"/>
    <property type="match status" value="1"/>
</dbReference>